<evidence type="ECO:0000313" key="2">
    <source>
        <dbReference type="Proteomes" id="UP000215335"/>
    </source>
</evidence>
<keyword evidence="2" id="KW-1185">Reference proteome</keyword>
<dbReference type="EMBL" id="NNAY01001517">
    <property type="protein sequence ID" value="OXU23716.1"/>
    <property type="molecule type" value="Genomic_DNA"/>
</dbReference>
<gene>
    <name evidence="1" type="ORF">TSAR_016764</name>
</gene>
<organism evidence="1 2">
    <name type="scientific">Trichomalopsis sarcophagae</name>
    <dbReference type="NCBI Taxonomy" id="543379"/>
    <lineage>
        <taxon>Eukaryota</taxon>
        <taxon>Metazoa</taxon>
        <taxon>Ecdysozoa</taxon>
        <taxon>Arthropoda</taxon>
        <taxon>Hexapoda</taxon>
        <taxon>Insecta</taxon>
        <taxon>Pterygota</taxon>
        <taxon>Neoptera</taxon>
        <taxon>Endopterygota</taxon>
        <taxon>Hymenoptera</taxon>
        <taxon>Apocrita</taxon>
        <taxon>Proctotrupomorpha</taxon>
        <taxon>Chalcidoidea</taxon>
        <taxon>Pteromalidae</taxon>
        <taxon>Pteromalinae</taxon>
        <taxon>Trichomalopsis</taxon>
    </lineage>
</organism>
<accession>A0A232EZ03</accession>
<reference evidence="1 2" key="1">
    <citation type="journal article" date="2017" name="Curr. Biol.">
        <title>The Evolution of Venom by Co-option of Single-Copy Genes.</title>
        <authorList>
            <person name="Martinson E.O."/>
            <person name="Mrinalini"/>
            <person name="Kelkar Y.D."/>
            <person name="Chang C.H."/>
            <person name="Werren J.H."/>
        </authorList>
    </citation>
    <scope>NUCLEOTIDE SEQUENCE [LARGE SCALE GENOMIC DNA]</scope>
    <source>
        <strain evidence="1 2">Alberta</strain>
        <tissue evidence="1">Whole body</tissue>
    </source>
</reference>
<comment type="caution">
    <text evidence="1">The sequence shown here is derived from an EMBL/GenBank/DDBJ whole genome shotgun (WGS) entry which is preliminary data.</text>
</comment>
<dbReference type="Proteomes" id="UP000215335">
    <property type="component" value="Unassembled WGS sequence"/>
</dbReference>
<protein>
    <submittedName>
        <fullName evidence="1">Uncharacterized protein</fullName>
    </submittedName>
</protein>
<dbReference type="AlphaFoldDB" id="A0A232EZ03"/>
<name>A0A232EZ03_9HYME</name>
<evidence type="ECO:0000313" key="1">
    <source>
        <dbReference type="EMBL" id="OXU23716.1"/>
    </source>
</evidence>
<proteinExistence type="predicted"/>
<dbReference type="OrthoDB" id="7698093at2759"/>
<sequence>MNSIERALRKPGDGRRLILLKPDIKSLRILIVLQYLITYLGFGHWKDECNEADELTVCYKRRGAYHCLAECQMELSCFFCKENGQKEEGCKHVAGFDGCITFRHALGMVKKKELKNIAKSGEVSDVS</sequence>